<proteinExistence type="predicted"/>
<name>A0AAQ3QJZ5_9LILI</name>
<dbReference type="Proteomes" id="UP001327560">
    <property type="component" value="Chromosome 6"/>
</dbReference>
<dbReference type="PANTHER" id="PTHR15681:SF1">
    <property type="entry name" value="MAD2L1-BINDING PROTEIN"/>
    <property type="match status" value="1"/>
</dbReference>
<keyword evidence="2" id="KW-1185">Reference proteome</keyword>
<dbReference type="AlphaFoldDB" id="A0AAQ3QJZ5"/>
<accession>A0AAQ3QJZ5</accession>
<gene>
    <name evidence="1" type="ORF">Cni_G21049</name>
</gene>
<evidence type="ECO:0000313" key="2">
    <source>
        <dbReference type="Proteomes" id="UP001327560"/>
    </source>
</evidence>
<protein>
    <submittedName>
        <fullName evidence="1">Uncharacterized protein</fullName>
    </submittedName>
</protein>
<dbReference type="EMBL" id="CP136895">
    <property type="protein sequence ID" value="WOL12283.1"/>
    <property type="molecule type" value="Genomic_DNA"/>
</dbReference>
<evidence type="ECO:0000313" key="1">
    <source>
        <dbReference type="EMBL" id="WOL12283.1"/>
    </source>
</evidence>
<dbReference type="GO" id="GO:0005634">
    <property type="term" value="C:nucleus"/>
    <property type="evidence" value="ECO:0007669"/>
    <property type="project" value="InterPro"/>
</dbReference>
<sequence>MESSGEDGGARFREVEVSAAEGLGRSDILHIVKEVLGFVLYMHQQIPSVIHHLENEFSALKEEHKNLEETCLTPNDSKAADRRKHTFRKREVKQGIRRLEKLMHSLSTLLSALQLALDEMPDIQEVALVLGASLLRPQHVYQLVFSGVTFHFGKAKECTKSKVADGISRKAIRALISAGAGSSSYMGPCKLFLLVKSSSTFSLPLHFLPKRDFHFCKKIVPLNLHIKCKFPVHIIDRSHQTSLAATASSSSSLDSTGNDVIWFQCKHTIKGLACKAPTQC</sequence>
<reference evidence="1 2" key="1">
    <citation type="submission" date="2023-10" db="EMBL/GenBank/DDBJ databases">
        <title>Chromosome-scale genome assembly provides insights into flower coloration mechanisms of Canna indica.</title>
        <authorList>
            <person name="Li C."/>
        </authorList>
    </citation>
    <scope>NUCLEOTIDE SEQUENCE [LARGE SCALE GENOMIC DNA]</scope>
    <source>
        <tissue evidence="1">Flower</tissue>
    </source>
</reference>
<dbReference type="Gene3D" id="3.30.900.20">
    <property type="match status" value="1"/>
</dbReference>
<organism evidence="1 2">
    <name type="scientific">Canna indica</name>
    <name type="common">Indian-shot</name>
    <dbReference type="NCBI Taxonomy" id="4628"/>
    <lineage>
        <taxon>Eukaryota</taxon>
        <taxon>Viridiplantae</taxon>
        <taxon>Streptophyta</taxon>
        <taxon>Embryophyta</taxon>
        <taxon>Tracheophyta</taxon>
        <taxon>Spermatophyta</taxon>
        <taxon>Magnoliopsida</taxon>
        <taxon>Liliopsida</taxon>
        <taxon>Zingiberales</taxon>
        <taxon>Cannaceae</taxon>
        <taxon>Canna</taxon>
    </lineage>
</organism>
<dbReference type="InterPro" id="IPR009511">
    <property type="entry name" value="MAD1/Cdc20-bound-Mad2-bd"/>
</dbReference>
<dbReference type="GO" id="GO:0007096">
    <property type="term" value="P:regulation of exit from mitosis"/>
    <property type="evidence" value="ECO:0007669"/>
    <property type="project" value="InterPro"/>
</dbReference>
<dbReference type="InterPro" id="IPR053729">
    <property type="entry name" value="MAD2L1BP_domain_sf"/>
</dbReference>
<dbReference type="PANTHER" id="PTHR15681">
    <property type="entry name" value="MAD2L1-BINDING PROTEIN"/>
    <property type="match status" value="1"/>
</dbReference>